<keyword evidence="5" id="KW-0648">Protein biosynthesis</keyword>
<evidence type="ECO:0000256" key="4">
    <source>
        <dbReference type="ARBA" id="ARBA00022840"/>
    </source>
</evidence>
<dbReference type="InterPro" id="IPR004154">
    <property type="entry name" value="Anticodon-bd"/>
</dbReference>
<dbReference type="EC" id="6.1.1.15" evidence="1"/>
<keyword evidence="6" id="KW-0030">Aminoacyl-tRNA synthetase</keyword>
<evidence type="ECO:0000313" key="10">
    <source>
        <dbReference type="EMBL" id="ROT61669.1"/>
    </source>
</evidence>
<dbReference type="InterPro" id="IPR006195">
    <property type="entry name" value="aa-tRNA-synth_II"/>
</dbReference>
<dbReference type="GO" id="GO:0006433">
    <property type="term" value="P:prolyl-tRNA aminoacylation"/>
    <property type="evidence" value="ECO:0007669"/>
    <property type="project" value="InterPro"/>
</dbReference>
<dbReference type="Pfam" id="PF00587">
    <property type="entry name" value="tRNA-synt_2b"/>
    <property type="match status" value="1"/>
</dbReference>
<dbReference type="InterPro" id="IPR016061">
    <property type="entry name" value="Pro-tRNA_ligase_II_C"/>
</dbReference>
<reference evidence="10 11" key="1">
    <citation type="submission" date="2018-04" db="EMBL/GenBank/DDBJ databases">
        <authorList>
            <person name="Zhang X."/>
            <person name="Yuan J."/>
            <person name="Li F."/>
            <person name="Xiang J."/>
        </authorList>
    </citation>
    <scope>NUCLEOTIDE SEQUENCE [LARGE SCALE GENOMIC DNA]</scope>
    <source>
        <tissue evidence="10">Muscle</tissue>
    </source>
</reference>
<name>A0A3R7LX76_PENVA</name>
<keyword evidence="11" id="KW-1185">Reference proteome</keyword>
<accession>A0A3R7LX76</accession>
<keyword evidence="2 10" id="KW-0436">Ligase</keyword>
<protein>
    <recommendedName>
        <fullName evidence="1">proline--tRNA ligase</fullName>
        <ecNumber evidence="1">6.1.1.15</ecNumber>
    </recommendedName>
    <alternativeName>
        <fullName evidence="7">Prolyl-tRNA synthetase</fullName>
    </alternativeName>
</protein>
<dbReference type="PROSITE" id="PS50862">
    <property type="entry name" value="AA_TRNA_LIGASE_II"/>
    <property type="match status" value="1"/>
</dbReference>
<dbReference type="SUPFAM" id="SSF64586">
    <property type="entry name" value="C-terminal domain of ProRS"/>
    <property type="match status" value="1"/>
</dbReference>
<dbReference type="FunFam" id="3.30.110.30:FF:000001">
    <property type="entry name" value="Bifunctional glutamate/proline--tRNA ligase"/>
    <property type="match status" value="1"/>
</dbReference>
<dbReference type="FunFam" id="3.40.50.800:FF:000005">
    <property type="entry name" value="bifunctional glutamate/proline--tRNA ligase"/>
    <property type="match status" value="1"/>
</dbReference>
<feature type="domain" description="Aminoacyl-transfer RNA synthetases class-II family profile" evidence="9">
    <location>
        <begin position="1"/>
        <end position="184"/>
    </location>
</feature>
<dbReference type="InterPro" id="IPR017449">
    <property type="entry name" value="Pro-tRNA_synth_II"/>
</dbReference>
<dbReference type="GO" id="GO:0005737">
    <property type="term" value="C:cytoplasm"/>
    <property type="evidence" value="ECO:0007669"/>
    <property type="project" value="InterPro"/>
</dbReference>
<dbReference type="InterPro" id="IPR004499">
    <property type="entry name" value="Pro-tRNA-ligase_IIa_arc-type"/>
</dbReference>
<dbReference type="InterPro" id="IPR045864">
    <property type="entry name" value="aa-tRNA-synth_II/BPL/LPL"/>
</dbReference>
<dbReference type="GO" id="GO:0005524">
    <property type="term" value="F:ATP binding"/>
    <property type="evidence" value="ECO:0007669"/>
    <property type="project" value="UniProtKB-KW"/>
</dbReference>
<dbReference type="STRING" id="6689.A0A3R7LX76"/>
<evidence type="ECO:0000256" key="3">
    <source>
        <dbReference type="ARBA" id="ARBA00022741"/>
    </source>
</evidence>
<dbReference type="GO" id="GO:0017101">
    <property type="term" value="C:aminoacyl-tRNA synthetase multienzyme complex"/>
    <property type="evidence" value="ECO:0007669"/>
    <property type="project" value="TreeGrafter"/>
</dbReference>
<dbReference type="SUPFAM" id="SSF52954">
    <property type="entry name" value="Class II aaRS ABD-related"/>
    <property type="match status" value="1"/>
</dbReference>
<dbReference type="GO" id="GO:0004827">
    <property type="term" value="F:proline-tRNA ligase activity"/>
    <property type="evidence" value="ECO:0007669"/>
    <property type="project" value="UniProtKB-EC"/>
</dbReference>
<dbReference type="CDD" id="cd00862">
    <property type="entry name" value="ProRS_anticodon_zinc"/>
    <property type="match status" value="1"/>
</dbReference>
<dbReference type="Gene3D" id="3.30.930.10">
    <property type="entry name" value="Bira Bifunctional Protein, Domain 2"/>
    <property type="match status" value="1"/>
</dbReference>
<dbReference type="EMBL" id="QCYY01004036">
    <property type="protein sequence ID" value="ROT61669.1"/>
    <property type="molecule type" value="Genomic_DNA"/>
</dbReference>
<sequence>MAEPIAIRPTSETIMYPAYAKWIKSHRDLPIKLNQWNNVVRWEFKHPQPFIRNREFLWQEGHSAFATKAEAEEEVLKILDIYARVYEDLLAIPVVKGRKTEKEKFAGGDYTTTVEAFVPSSGRGIQGATSHHLGQNFSKMFEITFEDAKTLEKSYVYQNSWGLSTRPIGAMVMIHGDEKGLVLPPRVADVQVVIVPCGINAKMTDEQKNSLFDGCSTIENTLKELSIRAECDLRDNYSPGWKFNHWELKGVPLRVDVGPRDLAKKEVVAVRRDTGEKLTLPLANLADKIKSLLDEIHTSLLSKAKEELESHKKLVHSWEEFTNNLDEKNIMLAPFCGAEACEDVIKKESAQEEVAGAKGPSMGAKSLCIPFEQPADATGKICIHPKCEQPAKFYTLFGRSY</sequence>
<evidence type="ECO:0000256" key="7">
    <source>
        <dbReference type="ARBA" id="ARBA00029731"/>
    </source>
</evidence>
<evidence type="ECO:0000256" key="1">
    <source>
        <dbReference type="ARBA" id="ARBA00012831"/>
    </source>
</evidence>
<gene>
    <name evidence="10" type="ORF">C7M84_020517</name>
</gene>
<dbReference type="OrthoDB" id="1350766at2759"/>
<evidence type="ECO:0000256" key="6">
    <source>
        <dbReference type="ARBA" id="ARBA00023146"/>
    </source>
</evidence>
<reference evidence="10 11" key="2">
    <citation type="submission" date="2019-01" db="EMBL/GenBank/DDBJ databases">
        <title>The decoding of complex shrimp genome reveals the adaptation for benthos swimmer, frequently molting mechanism and breeding impact on genome.</title>
        <authorList>
            <person name="Sun Y."/>
            <person name="Gao Y."/>
            <person name="Yu Y."/>
        </authorList>
    </citation>
    <scope>NUCLEOTIDE SEQUENCE [LARGE SCALE GENOMIC DNA]</scope>
    <source>
        <tissue evidence="10">Muscle</tissue>
    </source>
</reference>
<comment type="caution">
    <text evidence="10">The sequence shown here is derived from an EMBL/GenBank/DDBJ whole genome shotgun (WGS) entry which is preliminary data.</text>
</comment>
<dbReference type="SMART" id="SM00946">
    <property type="entry name" value="ProRS-C_1"/>
    <property type="match status" value="1"/>
</dbReference>
<dbReference type="PRINTS" id="PR01046">
    <property type="entry name" value="TRNASYNTHPRO"/>
</dbReference>
<evidence type="ECO:0000256" key="2">
    <source>
        <dbReference type="ARBA" id="ARBA00022598"/>
    </source>
</evidence>
<keyword evidence="3" id="KW-0547">Nucleotide-binding</keyword>
<dbReference type="InterPro" id="IPR036621">
    <property type="entry name" value="Anticodon-bd_dom_sf"/>
</dbReference>
<dbReference type="InterPro" id="IPR002314">
    <property type="entry name" value="aa-tRNA-synt_IIb"/>
</dbReference>
<dbReference type="Pfam" id="PF03129">
    <property type="entry name" value="HGTP_anticodon"/>
    <property type="match status" value="1"/>
</dbReference>
<organism evidence="10 11">
    <name type="scientific">Penaeus vannamei</name>
    <name type="common">Whiteleg shrimp</name>
    <name type="synonym">Litopenaeus vannamei</name>
    <dbReference type="NCBI Taxonomy" id="6689"/>
    <lineage>
        <taxon>Eukaryota</taxon>
        <taxon>Metazoa</taxon>
        <taxon>Ecdysozoa</taxon>
        <taxon>Arthropoda</taxon>
        <taxon>Crustacea</taxon>
        <taxon>Multicrustacea</taxon>
        <taxon>Malacostraca</taxon>
        <taxon>Eumalacostraca</taxon>
        <taxon>Eucarida</taxon>
        <taxon>Decapoda</taxon>
        <taxon>Dendrobranchiata</taxon>
        <taxon>Penaeoidea</taxon>
        <taxon>Penaeidae</taxon>
        <taxon>Penaeus</taxon>
    </lineage>
</organism>
<dbReference type="PANTHER" id="PTHR43382">
    <property type="entry name" value="PROLYL-TRNA SYNTHETASE"/>
    <property type="match status" value="1"/>
</dbReference>
<dbReference type="Proteomes" id="UP000283509">
    <property type="component" value="Unassembled WGS sequence"/>
</dbReference>
<dbReference type="AlphaFoldDB" id="A0A3R7LX76"/>
<comment type="catalytic activity">
    <reaction evidence="8">
        <text>tRNA(Pro) + L-proline + ATP = L-prolyl-tRNA(Pro) + AMP + diphosphate</text>
        <dbReference type="Rhea" id="RHEA:14305"/>
        <dbReference type="Rhea" id="RHEA-COMP:9700"/>
        <dbReference type="Rhea" id="RHEA-COMP:9702"/>
        <dbReference type="ChEBI" id="CHEBI:30616"/>
        <dbReference type="ChEBI" id="CHEBI:33019"/>
        <dbReference type="ChEBI" id="CHEBI:60039"/>
        <dbReference type="ChEBI" id="CHEBI:78442"/>
        <dbReference type="ChEBI" id="CHEBI:78532"/>
        <dbReference type="ChEBI" id="CHEBI:456215"/>
        <dbReference type="EC" id="6.1.1.15"/>
    </reaction>
</comment>
<evidence type="ECO:0000256" key="8">
    <source>
        <dbReference type="ARBA" id="ARBA00047671"/>
    </source>
</evidence>
<dbReference type="FunFam" id="3.30.930.10:FF:000215">
    <property type="entry name" value="Proline--tRNA ligase cytoplasmic"/>
    <property type="match status" value="1"/>
</dbReference>
<keyword evidence="4" id="KW-0067">ATP-binding</keyword>
<dbReference type="SUPFAM" id="SSF55681">
    <property type="entry name" value="Class II aaRS and biotin synthetases"/>
    <property type="match status" value="1"/>
</dbReference>
<dbReference type="InterPro" id="IPR002316">
    <property type="entry name" value="Pro-tRNA-ligase_IIa"/>
</dbReference>
<dbReference type="Gene3D" id="3.40.50.800">
    <property type="entry name" value="Anticodon-binding domain"/>
    <property type="match status" value="1"/>
</dbReference>
<dbReference type="Gene3D" id="3.30.110.30">
    <property type="entry name" value="C-terminal domain of ProRS"/>
    <property type="match status" value="1"/>
</dbReference>
<evidence type="ECO:0000259" key="9">
    <source>
        <dbReference type="PROSITE" id="PS50862"/>
    </source>
</evidence>
<dbReference type="NCBIfam" id="TIGR00408">
    <property type="entry name" value="proS_fam_I"/>
    <property type="match status" value="1"/>
</dbReference>
<evidence type="ECO:0000256" key="5">
    <source>
        <dbReference type="ARBA" id="ARBA00022917"/>
    </source>
</evidence>
<dbReference type="Pfam" id="PF09180">
    <property type="entry name" value="ProRS-C_1"/>
    <property type="match status" value="1"/>
</dbReference>
<proteinExistence type="predicted"/>
<dbReference type="PANTHER" id="PTHR43382:SF2">
    <property type="entry name" value="BIFUNCTIONAL GLUTAMATE_PROLINE--TRNA LIGASE"/>
    <property type="match status" value="1"/>
</dbReference>
<evidence type="ECO:0000313" key="11">
    <source>
        <dbReference type="Proteomes" id="UP000283509"/>
    </source>
</evidence>